<dbReference type="RefSeq" id="WP_019958950.1">
    <property type="nucleotide sequence ID" value="NZ_CP091512.1"/>
</dbReference>
<sequence length="419" mass="45562">MSDSIENLLERRAILGPAYRLFYDEPLFPVQGEDVWLTDHTGRRYLDAYNNVPVVGHCNGAVVQAMSEQAQTLCTHTRYVHDAVLDYGERLLAHFPKYLNRVMFTCTGSEANDLALRMAFAVTGGQGVIVTANAYHGVTHLLAQLSPSLGAIGDFVRVVQPPLTQSEDAAQAFAQEIRAAIQSLQDAHIKPSVLLFDTVFASDGIFAPDVGLLGLGIDTAREAGLLIIADEVQAGFGRLGSDWWGFVSAGFKPDIVTMGKPMGNGYPLAGVVAKDDLVQKFADTGRYFNTFGGNPVAMKVGMAVLDELEQRNLPEQVDTLGETMQEALLGLKDLGVVEVRGKGLYWGVQLAATDTQTAAERVKLVVNEMRQQGVLLSQCGPNMDTLKIRPPLTFTQQHIEILMQTLSAALQKQCLVNVK</sequence>
<accession>A0ABY4EDD5</accession>
<gene>
    <name evidence="5" type="ORF">LVJ81_07100</name>
</gene>
<dbReference type="Pfam" id="PF00202">
    <property type="entry name" value="Aminotran_3"/>
    <property type="match status" value="1"/>
</dbReference>
<dbReference type="CDD" id="cd00610">
    <property type="entry name" value="OAT_like"/>
    <property type="match status" value="1"/>
</dbReference>
<dbReference type="InterPro" id="IPR005814">
    <property type="entry name" value="Aminotrans_3"/>
</dbReference>
<dbReference type="InterPro" id="IPR049704">
    <property type="entry name" value="Aminotrans_3_PPA_site"/>
</dbReference>
<evidence type="ECO:0000256" key="3">
    <source>
        <dbReference type="ARBA" id="ARBA00022898"/>
    </source>
</evidence>
<proteinExistence type="inferred from homology"/>
<keyword evidence="3 4" id="KW-0663">Pyridoxal phosphate</keyword>
<reference evidence="5" key="2">
    <citation type="journal article" date="2022" name="Res Sq">
        <title>Evolution of multicellular longitudinally dividing oral cavity symbionts (Neisseriaceae).</title>
        <authorList>
            <person name="Nyongesa S."/>
            <person name="Weber P."/>
            <person name="Bernet E."/>
            <person name="Pullido F."/>
            <person name="Nieckarz M."/>
            <person name="Delaby M."/>
            <person name="Nieves C."/>
            <person name="Viehboeck T."/>
            <person name="Krause N."/>
            <person name="Rivera-Millot A."/>
            <person name="Nakamura A."/>
            <person name="Vischer N."/>
            <person name="VanNieuwenhze M."/>
            <person name="Brun Y."/>
            <person name="Cava F."/>
            <person name="Bulgheresi S."/>
            <person name="Veyrier F."/>
        </authorList>
    </citation>
    <scope>NUCLEOTIDE SEQUENCE</scope>
    <source>
        <strain evidence="5">SAG 1488-6</strain>
    </source>
</reference>
<dbReference type="InterPro" id="IPR015421">
    <property type="entry name" value="PyrdxlP-dep_Trfase_major"/>
</dbReference>
<dbReference type="PIRSF" id="PIRSF000521">
    <property type="entry name" value="Transaminase_4ab_Lys_Orn"/>
    <property type="match status" value="1"/>
</dbReference>
<dbReference type="EMBL" id="CP091512">
    <property type="protein sequence ID" value="UOO91437.1"/>
    <property type="molecule type" value="Genomic_DNA"/>
</dbReference>
<keyword evidence="5" id="KW-0032">Aminotransferase</keyword>
<evidence type="ECO:0000313" key="5">
    <source>
        <dbReference type="EMBL" id="UOO91437.1"/>
    </source>
</evidence>
<dbReference type="PROSITE" id="PS00600">
    <property type="entry name" value="AA_TRANSFER_CLASS_3"/>
    <property type="match status" value="1"/>
</dbReference>
<evidence type="ECO:0000256" key="4">
    <source>
        <dbReference type="RuleBase" id="RU003560"/>
    </source>
</evidence>
<comment type="similarity">
    <text evidence="2 4">Belongs to the class-III pyridoxal-phosphate-dependent aminotransferase family.</text>
</comment>
<dbReference type="PANTHER" id="PTHR45688:SF13">
    <property type="entry name" value="ALANINE--GLYOXYLATE AMINOTRANSFERASE 2-LIKE"/>
    <property type="match status" value="1"/>
</dbReference>
<dbReference type="SUPFAM" id="SSF53383">
    <property type="entry name" value="PLP-dependent transferases"/>
    <property type="match status" value="1"/>
</dbReference>
<dbReference type="Gene3D" id="3.40.640.10">
    <property type="entry name" value="Type I PLP-dependent aspartate aminotransferase-like (Major domain)"/>
    <property type="match status" value="1"/>
</dbReference>
<protein>
    <submittedName>
        <fullName evidence="5">Aminotransferase class III-fold pyridoxal phosphate-dependent enzyme</fullName>
    </submittedName>
</protein>
<evidence type="ECO:0000256" key="1">
    <source>
        <dbReference type="ARBA" id="ARBA00001933"/>
    </source>
</evidence>
<evidence type="ECO:0000313" key="6">
    <source>
        <dbReference type="Proteomes" id="UP000832034"/>
    </source>
</evidence>
<keyword evidence="5" id="KW-0808">Transferase</keyword>
<dbReference type="InterPro" id="IPR015424">
    <property type="entry name" value="PyrdxlP-dep_Trfase"/>
</dbReference>
<dbReference type="GO" id="GO:0008483">
    <property type="term" value="F:transaminase activity"/>
    <property type="evidence" value="ECO:0007669"/>
    <property type="project" value="UniProtKB-KW"/>
</dbReference>
<organism evidence="5 6">
    <name type="scientific">Vitreoscilla stercoraria</name>
    <dbReference type="NCBI Taxonomy" id="61"/>
    <lineage>
        <taxon>Bacteria</taxon>
        <taxon>Pseudomonadati</taxon>
        <taxon>Pseudomonadota</taxon>
        <taxon>Betaproteobacteria</taxon>
        <taxon>Neisseriales</taxon>
        <taxon>Neisseriaceae</taxon>
        <taxon>Vitreoscilla</taxon>
    </lineage>
</organism>
<dbReference type="PANTHER" id="PTHR45688">
    <property type="match status" value="1"/>
</dbReference>
<comment type="cofactor">
    <cofactor evidence="1">
        <name>pyridoxal 5'-phosphate</name>
        <dbReference type="ChEBI" id="CHEBI:597326"/>
    </cofactor>
</comment>
<reference evidence="5" key="1">
    <citation type="submission" date="2021-12" db="EMBL/GenBank/DDBJ databases">
        <authorList>
            <person name="Veyrier F.J."/>
        </authorList>
    </citation>
    <scope>NUCLEOTIDE SEQUENCE</scope>
    <source>
        <strain evidence="5">SAG 1488-6</strain>
    </source>
</reference>
<dbReference type="Proteomes" id="UP000832034">
    <property type="component" value="Chromosome"/>
</dbReference>
<dbReference type="Gene3D" id="3.90.1150.10">
    <property type="entry name" value="Aspartate Aminotransferase, domain 1"/>
    <property type="match status" value="1"/>
</dbReference>
<name>A0ABY4EDD5_VITST</name>
<evidence type="ECO:0000256" key="2">
    <source>
        <dbReference type="ARBA" id="ARBA00008954"/>
    </source>
</evidence>
<dbReference type="InterPro" id="IPR015422">
    <property type="entry name" value="PyrdxlP-dep_Trfase_small"/>
</dbReference>
<keyword evidence="6" id="KW-1185">Reference proteome</keyword>